<evidence type="ECO:0000313" key="1">
    <source>
        <dbReference type="EMBL" id="OQV14691.1"/>
    </source>
</evidence>
<sequence length="151" mass="17635">MVQLFYYEQRGKNCRKILNYKNGRRPSKIFLYPDESYVKSGLNRHWILKTTWWSRNHCRIIEVIAGVARRETKGRIFNHAPSGVMFIQGRFKAGDDDDGETPDFCMKLTSEISAEDFRAGYSMTGILEQGNFDEARSSLTHYAMIKRHDML</sequence>
<dbReference type="OrthoDB" id="9974612at2759"/>
<organism evidence="1 2">
    <name type="scientific">Hypsibius exemplaris</name>
    <name type="common">Freshwater tardigrade</name>
    <dbReference type="NCBI Taxonomy" id="2072580"/>
    <lineage>
        <taxon>Eukaryota</taxon>
        <taxon>Metazoa</taxon>
        <taxon>Ecdysozoa</taxon>
        <taxon>Tardigrada</taxon>
        <taxon>Eutardigrada</taxon>
        <taxon>Parachela</taxon>
        <taxon>Hypsibioidea</taxon>
        <taxon>Hypsibiidae</taxon>
        <taxon>Hypsibius</taxon>
    </lineage>
</organism>
<dbReference type="AlphaFoldDB" id="A0A1W0WHK9"/>
<name>A0A1W0WHK9_HYPEX</name>
<protein>
    <submittedName>
        <fullName evidence="1">Uncharacterized protein</fullName>
    </submittedName>
</protein>
<evidence type="ECO:0000313" key="2">
    <source>
        <dbReference type="Proteomes" id="UP000192578"/>
    </source>
</evidence>
<proteinExistence type="predicted"/>
<gene>
    <name evidence="1" type="ORF">BV898_11067</name>
</gene>
<dbReference type="EMBL" id="MTYJ01000100">
    <property type="protein sequence ID" value="OQV14691.1"/>
    <property type="molecule type" value="Genomic_DNA"/>
</dbReference>
<comment type="caution">
    <text evidence="1">The sequence shown here is derived from an EMBL/GenBank/DDBJ whole genome shotgun (WGS) entry which is preliminary data.</text>
</comment>
<keyword evidence="2" id="KW-1185">Reference proteome</keyword>
<reference evidence="2" key="1">
    <citation type="submission" date="2017-01" db="EMBL/GenBank/DDBJ databases">
        <title>Comparative genomics of anhydrobiosis in the tardigrade Hypsibius dujardini.</title>
        <authorList>
            <person name="Yoshida Y."/>
            <person name="Koutsovoulos G."/>
            <person name="Laetsch D."/>
            <person name="Stevens L."/>
            <person name="Kumar S."/>
            <person name="Horikawa D."/>
            <person name="Ishino K."/>
            <person name="Komine S."/>
            <person name="Tomita M."/>
            <person name="Blaxter M."/>
            <person name="Arakawa K."/>
        </authorList>
    </citation>
    <scope>NUCLEOTIDE SEQUENCE [LARGE SCALE GENOMIC DNA]</scope>
    <source>
        <strain evidence="2">Z151</strain>
    </source>
</reference>
<dbReference type="Proteomes" id="UP000192578">
    <property type="component" value="Unassembled WGS sequence"/>
</dbReference>
<accession>A0A1W0WHK9</accession>